<dbReference type="InterPro" id="IPR001680">
    <property type="entry name" value="WD40_rpt"/>
</dbReference>
<dbReference type="InterPro" id="IPR036322">
    <property type="entry name" value="WD40_repeat_dom_sf"/>
</dbReference>
<feature type="repeat" description="WD" evidence="3">
    <location>
        <begin position="653"/>
        <end position="694"/>
    </location>
</feature>
<dbReference type="CDD" id="cd00200">
    <property type="entry name" value="WD40"/>
    <property type="match status" value="1"/>
</dbReference>
<dbReference type="InterPro" id="IPR015943">
    <property type="entry name" value="WD40/YVTN_repeat-like_dom_sf"/>
</dbReference>
<dbReference type="PROSITE" id="PS50082">
    <property type="entry name" value="WD_REPEATS_2"/>
    <property type="match status" value="2"/>
</dbReference>
<dbReference type="PANTHER" id="PTHR35391:SF7">
    <property type="entry name" value="C2H2-TYPE DOMAIN-CONTAINING PROTEIN"/>
    <property type="match status" value="1"/>
</dbReference>
<reference evidence="5 6" key="1">
    <citation type="submission" date="2017-10" db="EMBL/GenBank/DDBJ databases">
        <title>Comparative genomics in systemic dimorphic fungi from Ajellomycetaceae.</title>
        <authorList>
            <person name="Munoz J.F."/>
            <person name="Mcewen J.G."/>
            <person name="Clay O.K."/>
            <person name="Cuomo C.A."/>
        </authorList>
    </citation>
    <scope>NUCLEOTIDE SEQUENCE [LARGE SCALE GENOMIC DNA]</scope>
    <source>
        <strain evidence="5 6">UAMH7299</strain>
    </source>
</reference>
<protein>
    <submittedName>
        <fullName evidence="5">Uncharacterized protein</fullName>
    </submittedName>
</protein>
<name>A0A2B7XXL9_POLH7</name>
<sequence length="930" mass="103973">MTSIASASSACLKSFASLSTSLERGQPEHRESMPQKVIENETGRFRIWMGNLGAMQKGRSSLDFRLRESIVMRGNVLKLLNQLGDALRKSIEVVDGLRLPWEQQLILGTDSDSSDYSSDSNDDRVGWSSDPVQRTELALHLRTISAAIADLYKLSFKIRAPSTRASQLKAILYKDIDPETDVDLFSVYAIFDRLHVKESLRNMRIEHLPSQAEAQVDYEFLTERLSKAVTNRRRYFRYWRKHARKLANFDEDSKPIEKKRMIAPSNNPKEDTVDEETQTIALKSALSAAGQTFLSATEATKYDTRLDDQLETASNISYATTAYDPHGNIVDLPPPPSLSPFQKEFTCLYCCVVCPSRHAQGKSWRAHILQDLQPYICTYPSCPEPDQLYMSRYAWLEHERLLHRKVWQCFEHANTFFSSKDGLRNHLKSSHESLTKHQILNIVDLSETTLEDERQLCPFCFMEGSFEKGLGYHMAFHQELFSVFSMPKELWKDGDVSVQGSHSSQAQGVLSEDLLGSVSLGFVSPVGSQHGASLDWNEDSAGNAADEQHEHPSNSLPSNLPISALFAQAALNLDPILDILPNSRKRTGPGWHALFNPEIDRELDVELVRTIPYASSDPVVRLSHDGLHLAACGWQSPANIYNLITGERVATLQHGDGNRVYSLCFSHDGKYLVTAAHDSLVRVWDVASWTIKYTLAGHEGAVNSVDIAQNGKLIASGSEDNTVRIWSFPSTTLKYKFDMDHIRSVAISPDSSSVAVAARGGAVRIGGISTSNGVRRQETHTDRSEVTSVAFAPDNSEDLLTWNWGGTATIWPARGRFGSPRTFKCTIFGQVAMFAFAPCFTPDTRWVVTWCMGQNVQFWDSVTGERQMILVSDDSVASFSCSHSQNLFATGSDNTVRIWRTGGMVQPEPLLKLAHHLVLKNEVETPMQLL</sequence>
<dbReference type="Proteomes" id="UP000224634">
    <property type="component" value="Unassembled WGS sequence"/>
</dbReference>
<dbReference type="STRING" id="1447883.A0A2B7XXL9"/>
<dbReference type="PROSITE" id="PS00678">
    <property type="entry name" value="WD_REPEATS_1"/>
    <property type="match status" value="1"/>
</dbReference>
<dbReference type="PANTHER" id="PTHR35391">
    <property type="entry name" value="C2H2-TYPE DOMAIN-CONTAINING PROTEIN-RELATED"/>
    <property type="match status" value="1"/>
</dbReference>
<keyword evidence="2" id="KW-0677">Repeat</keyword>
<dbReference type="SUPFAM" id="SSF50978">
    <property type="entry name" value="WD40 repeat-like"/>
    <property type="match status" value="1"/>
</dbReference>
<evidence type="ECO:0000256" key="4">
    <source>
        <dbReference type="SAM" id="MobiDB-lite"/>
    </source>
</evidence>
<evidence type="ECO:0000313" key="6">
    <source>
        <dbReference type="Proteomes" id="UP000224634"/>
    </source>
</evidence>
<dbReference type="EMBL" id="PDNA01000105">
    <property type="protein sequence ID" value="PGH13362.1"/>
    <property type="molecule type" value="Genomic_DNA"/>
</dbReference>
<gene>
    <name evidence="5" type="ORF">AJ80_06356</name>
</gene>
<feature type="region of interest" description="Disordered" evidence="4">
    <location>
        <begin position="531"/>
        <end position="555"/>
    </location>
</feature>
<keyword evidence="1 3" id="KW-0853">WD repeat</keyword>
<dbReference type="InterPro" id="IPR020472">
    <property type="entry name" value="WD40_PAC1"/>
</dbReference>
<dbReference type="OrthoDB" id="6133115at2759"/>
<evidence type="ECO:0000256" key="3">
    <source>
        <dbReference type="PROSITE-ProRule" id="PRU00221"/>
    </source>
</evidence>
<accession>A0A2B7XXL9</accession>
<dbReference type="Gene3D" id="2.130.10.10">
    <property type="entry name" value="YVTN repeat-like/Quinoprotein amine dehydrogenase"/>
    <property type="match status" value="1"/>
</dbReference>
<dbReference type="PRINTS" id="PR00320">
    <property type="entry name" value="GPROTEINBRPT"/>
</dbReference>
<evidence type="ECO:0000256" key="2">
    <source>
        <dbReference type="ARBA" id="ARBA00022737"/>
    </source>
</evidence>
<dbReference type="SMART" id="SM00320">
    <property type="entry name" value="WD40"/>
    <property type="match status" value="7"/>
</dbReference>
<evidence type="ECO:0000256" key="1">
    <source>
        <dbReference type="ARBA" id="ARBA00022574"/>
    </source>
</evidence>
<dbReference type="InterPro" id="IPR019775">
    <property type="entry name" value="WD40_repeat_CS"/>
</dbReference>
<comment type="caution">
    <text evidence="5">The sequence shown here is derived from an EMBL/GenBank/DDBJ whole genome shotgun (WGS) entry which is preliminary data.</text>
</comment>
<feature type="repeat" description="WD" evidence="3">
    <location>
        <begin position="695"/>
        <end position="736"/>
    </location>
</feature>
<dbReference type="AlphaFoldDB" id="A0A2B7XXL9"/>
<dbReference type="PROSITE" id="PS50294">
    <property type="entry name" value="WD_REPEATS_REGION"/>
    <property type="match status" value="2"/>
</dbReference>
<dbReference type="Pfam" id="PF00400">
    <property type="entry name" value="WD40"/>
    <property type="match status" value="3"/>
</dbReference>
<keyword evidence="6" id="KW-1185">Reference proteome</keyword>
<proteinExistence type="predicted"/>
<evidence type="ECO:0000313" key="5">
    <source>
        <dbReference type="EMBL" id="PGH13362.1"/>
    </source>
</evidence>
<organism evidence="5 6">
    <name type="scientific">Polytolypa hystricis (strain UAMH7299)</name>
    <dbReference type="NCBI Taxonomy" id="1447883"/>
    <lineage>
        <taxon>Eukaryota</taxon>
        <taxon>Fungi</taxon>
        <taxon>Dikarya</taxon>
        <taxon>Ascomycota</taxon>
        <taxon>Pezizomycotina</taxon>
        <taxon>Eurotiomycetes</taxon>
        <taxon>Eurotiomycetidae</taxon>
        <taxon>Onygenales</taxon>
        <taxon>Onygenales incertae sedis</taxon>
        <taxon>Polytolypa</taxon>
    </lineage>
</organism>